<organism evidence="8 9">
    <name type="scientific">Rhizobium oryziradicis</name>
    <dbReference type="NCBI Taxonomy" id="1867956"/>
    <lineage>
        <taxon>Bacteria</taxon>
        <taxon>Pseudomonadati</taxon>
        <taxon>Pseudomonadota</taxon>
        <taxon>Alphaproteobacteria</taxon>
        <taxon>Hyphomicrobiales</taxon>
        <taxon>Rhizobiaceae</taxon>
        <taxon>Rhizobium/Agrobacterium group</taxon>
        <taxon>Rhizobium</taxon>
    </lineage>
</organism>
<keyword evidence="3" id="KW-0472">Membrane</keyword>
<evidence type="ECO:0000313" key="9">
    <source>
        <dbReference type="Proteomes" id="UP000186894"/>
    </source>
</evidence>
<dbReference type="SUPFAM" id="SSF56925">
    <property type="entry name" value="OMPA-like"/>
    <property type="match status" value="1"/>
</dbReference>
<dbReference type="InterPro" id="IPR027385">
    <property type="entry name" value="Beta-barrel_OMP"/>
</dbReference>
<dbReference type="Gene3D" id="2.40.160.20">
    <property type="match status" value="1"/>
</dbReference>
<evidence type="ECO:0000256" key="5">
    <source>
        <dbReference type="ARBA" id="ARBA00038306"/>
    </source>
</evidence>
<evidence type="ECO:0000256" key="3">
    <source>
        <dbReference type="ARBA" id="ARBA00023136"/>
    </source>
</evidence>
<proteinExistence type="inferred from homology"/>
<comment type="subcellular location">
    <subcellularLocation>
        <location evidence="1">Cell outer membrane</location>
    </subcellularLocation>
</comment>
<dbReference type="PANTHER" id="PTHR34001">
    <property type="entry name" value="BLL7405 PROTEIN"/>
    <property type="match status" value="1"/>
</dbReference>
<sequence length="212" mass="22330">MRNLTMILLASAAGFSMISAAQAADAVMQIPEAPAAMDPVTPVSNWSGAYVGGTGDYNMGRFQGNNFNARAFGGGLYGGYNMQNDKIVYGPEADINYSGYDGNAGNNLKGRQGINGSIRGRVGYDLNPVMVYGTAGVAAANTKMSGANGSDSKAAYGLTVGAGVEAMVTNNITTRIEYRYTDYQNKNYNVGNTTVRRGFDDQSVKVGLGMKF</sequence>
<evidence type="ECO:0000259" key="7">
    <source>
        <dbReference type="Pfam" id="PF13505"/>
    </source>
</evidence>
<evidence type="ECO:0000313" key="8">
    <source>
        <dbReference type="EMBL" id="OLP43151.1"/>
    </source>
</evidence>
<dbReference type="EMBL" id="MKIM01000028">
    <property type="protein sequence ID" value="OLP43151.1"/>
    <property type="molecule type" value="Genomic_DNA"/>
</dbReference>
<feature type="chain" id="PRO_5012796605" description="Outer membrane protein beta-barrel domain-containing protein" evidence="6">
    <location>
        <begin position="24"/>
        <end position="212"/>
    </location>
</feature>
<dbReference type="InterPro" id="IPR051692">
    <property type="entry name" value="OMP-like"/>
</dbReference>
<gene>
    <name evidence="8" type="ORF">BJF95_19700</name>
</gene>
<accession>A0A1Q8ZMK0</accession>
<protein>
    <recommendedName>
        <fullName evidence="7">Outer membrane protein beta-barrel domain-containing protein</fullName>
    </recommendedName>
</protein>
<dbReference type="GO" id="GO:0009279">
    <property type="term" value="C:cell outer membrane"/>
    <property type="evidence" value="ECO:0007669"/>
    <property type="project" value="UniProtKB-SubCell"/>
</dbReference>
<dbReference type="RefSeq" id="WP_075640479.1">
    <property type="nucleotide sequence ID" value="NZ_MKIM01000028.1"/>
</dbReference>
<dbReference type="OrthoDB" id="9815357at2"/>
<feature type="domain" description="Outer membrane protein beta-barrel" evidence="7">
    <location>
        <begin position="12"/>
        <end position="212"/>
    </location>
</feature>
<dbReference type="Proteomes" id="UP000186894">
    <property type="component" value="Unassembled WGS sequence"/>
</dbReference>
<keyword evidence="9" id="KW-1185">Reference proteome</keyword>
<keyword evidence="4" id="KW-0998">Cell outer membrane</keyword>
<feature type="signal peptide" evidence="6">
    <location>
        <begin position="1"/>
        <end position="23"/>
    </location>
</feature>
<dbReference type="AlphaFoldDB" id="A0A1Q8ZMK0"/>
<name>A0A1Q8ZMK0_9HYPH</name>
<evidence type="ECO:0000256" key="6">
    <source>
        <dbReference type="SAM" id="SignalP"/>
    </source>
</evidence>
<evidence type="ECO:0000256" key="4">
    <source>
        <dbReference type="ARBA" id="ARBA00023237"/>
    </source>
</evidence>
<evidence type="ECO:0000256" key="1">
    <source>
        <dbReference type="ARBA" id="ARBA00004442"/>
    </source>
</evidence>
<dbReference type="InterPro" id="IPR011250">
    <property type="entry name" value="OMP/PagP_B-barrel"/>
</dbReference>
<reference evidence="8 9" key="1">
    <citation type="submission" date="2016-09" db="EMBL/GenBank/DDBJ databases">
        <title>Rhizobium oryziradicis sp. nov., isolated from the root of rice.</title>
        <authorList>
            <person name="Zhao J."/>
            <person name="Zhang X."/>
        </authorList>
    </citation>
    <scope>NUCLEOTIDE SEQUENCE [LARGE SCALE GENOMIC DNA]</scope>
    <source>
        <strain evidence="8 9">N19</strain>
    </source>
</reference>
<comment type="similarity">
    <text evidence="5">Belongs to the Omp25/RopB family.</text>
</comment>
<comment type="caution">
    <text evidence="8">The sequence shown here is derived from an EMBL/GenBank/DDBJ whole genome shotgun (WGS) entry which is preliminary data.</text>
</comment>
<evidence type="ECO:0000256" key="2">
    <source>
        <dbReference type="ARBA" id="ARBA00022729"/>
    </source>
</evidence>
<dbReference type="STRING" id="1867956.BJF95_19700"/>
<dbReference type="PANTHER" id="PTHR34001:SF3">
    <property type="entry name" value="BLL7405 PROTEIN"/>
    <property type="match status" value="1"/>
</dbReference>
<dbReference type="Pfam" id="PF13505">
    <property type="entry name" value="OMP_b-brl"/>
    <property type="match status" value="1"/>
</dbReference>
<keyword evidence="2 6" id="KW-0732">Signal</keyword>